<gene>
    <name evidence="1" type="ORF">F5876DRAFT_28304</name>
</gene>
<feature type="non-terminal residue" evidence="1">
    <location>
        <position position="77"/>
    </location>
</feature>
<comment type="caution">
    <text evidence="1">The sequence shown here is derived from an EMBL/GenBank/DDBJ whole genome shotgun (WGS) entry which is preliminary data.</text>
</comment>
<proteinExistence type="predicted"/>
<organism evidence="1 2">
    <name type="scientific">Lentinula aff. lateritia</name>
    <dbReference type="NCBI Taxonomy" id="2804960"/>
    <lineage>
        <taxon>Eukaryota</taxon>
        <taxon>Fungi</taxon>
        <taxon>Dikarya</taxon>
        <taxon>Basidiomycota</taxon>
        <taxon>Agaricomycotina</taxon>
        <taxon>Agaricomycetes</taxon>
        <taxon>Agaricomycetidae</taxon>
        <taxon>Agaricales</taxon>
        <taxon>Marasmiineae</taxon>
        <taxon>Omphalotaceae</taxon>
        <taxon>Lentinula</taxon>
    </lineage>
</organism>
<feature type="non-terminal residue" evidence="1">
    <location>
        <position position="1"/>
    </location>
</feature>
<protein>
    <submittedName>
        <fullName evidence="1">Uncharacterized protein</fullName>
    </submittedName>
</protein>
<evidence type="ECO:0000313" key="2">
    <source>
        <dbReference type="Proteomes" id="UP001163835"/>
    </source>
</evidence>
<evidence type="ECO:0000313" key="1">
    <source>
        <dbReference type="EMBL" id="KAJ3803571.1"/>
    </source>
</evidence>
<name>A0ACC1TGL6_9AGAR</name>
<dbReference type="EMBL" id="MU797292">
    <property type="protein sequence ID" value="KAJ3803571.1"/>
    <property type="molecule type" value="Genomic_DNA"/>
</dbReference>
<dbReference type="Proteomes" id="UP001163835">
    <property type="component" value="Unassembled WGS sequence"/>
</dbReference>
<reference evidence="1" key="1">
    <citation type="submission" date="2022-09" db="EMBL/GenBank/DDBJ databases">
        <title>A Global Phylogenomic Analysis of the Shiitake Genus Lentinula.</title>
        <authorList>
            <consortium name="DOE Joint Genome Institute"/>
            <person name="Sierra-Patev S."/>
            <person name="Min B."/>
            <person name="Naranjo-Ortiz M."/>
            <person name="Looney B."/>
            <person name="Konkel Z."/>
            <person name="Slot J.C."/>
            <person name="Sakamoto Y."/>
            <person name="Steenwyk J.L."/>
            <person name="Rokas A."/>
            <person name="Carro J."/>
            <person name="Camarero S."/>
            <person name="Ferreira P."/>
            <person name="Molpeceres G."/>
            <person name="Ruiz-Duenas F.J."/>
            <person name="Serrano A."/>
            <person name="Henrissat B."/>
            <person name="Drula E."/>
            <person name="Hughes K.W."/>
            <person name="Mata J.L."/>
            <person name="Ishikawa N.K."/>
            <person name="Vargas-Isla R."/>
            <person name="Ushijima S."/>
            <person name="Smith C.A."/>
            <person name="Ahrendt S."/>
            <person name="Andreopoulos W."/>
            <person name="He G."/>
            <person name="Labutti K."/>
            <person name="Lipzen A."/>
            <person name="Ng V."/>
            <person name="Riley R."/>
            <person name="Sandor L."/>
            <person name="Barry K."/>
            <person name="Martinez A.T."/>
            <person name="Xiao Y."/>
            <person name="Gibbons J.G."/>
            <person name="Terashima K."/>
            <person name="Grigoriev I.V."/>
            <person name="Hibbett D.S."/>
        </authorList>
    </citation>
    <scope>NUCLEOTIDE SEQUENCE</scope>
    <source>
        <strain evidence="1">TMI1499</strain>
    </source>
</reference>
<keyword evidence="2" id="KW-1185">Reference proteome</keyword>
<accession>A0ACC1TGL6</accession>
<sequence length="77" mass="8792">AKIINKVKLHLLNHVIPDVRNFGPIIRSSTEVFECFNAIFRMCSVFSNGQAPSRDIARQFTGMDRVKHILSGGYWEN</sequence>